<reference evidence="1" key="1">
    <citation type="submission" date="2018-11" db="EMBL/GenBank/DDBJ databases">
        <title>The sequence and de novo assembly of Larimichthys crocea genome using PacBio and Hi-C technologies.</title>
        <authorList>
            <person name="Xu P."/>
            <person name="Chen B."/>
            <person name="Zhou Z."/>
            <person name="Ke Q."/>
            <person name="Wu Y."/>
            <person name="Bai H."/>
            <person name="Pu F."/>
        </authorList>
    </citation>
    <scope>NUCLEOTIDE SEQUENCE</scope>
    <source>
        <tissue evidence="1">Muscle</tissue>
    </source>
</reference>
<comment type="caution">
    <text evidence="1">The sequence shown here is derived from an EMBL/GenBank/DDBJ whole genome shotgun (WGS) entry which is preliminary data.</text>
</comment>
<proteinExistence type="predicted"/>
<protein>
    <submittedName>
        <fullName evidence="1">Uncharacterized protein</fullName>
    </submittedName>
</protein>
<organism evidence="1 2">
    <name type="scientific">Larimichthys crocea</name>
    <name type="common">Large yellow croaker</name>
    <name type="synonym">Pseudosciaena crocea</name>
    <dbReference type="NCBI Taxonomy" id="215358"/>
    <lineage>
        <taxon>Eukaryota</taxon>
        <taxon>Metazoa</taxon>
        <taxon>Chordata</taxon>
        <taxon>Craniata</taxon>
        <taxon>Vertebrata</taxon>
        <taxon>Euteleostomi</taxon>
        <taxon>Actinopterygii</taxon>
        <taxon>Neopterygii</taxon>
        <taxon>Teleostei</taxon>
        <taxon>Neoteleostei</taxon>
        <taxon>Acanthomorphata</taxon>
        <taxon>Eupercaria</taxon>
        <taxon>Sciaenidae</taxon>
        <taxon>Larimichthys</taxon>
    </lineage>
</organism>
<dbReference type="Proteomes" id="UP000793456">
    <property type="component" value="Chromosome III"/>
</dbReference>
<gene>
    <name evidence="1" type="ORF">E3U43_015496</name>
</gene>
<evidence type="ECO:0000313" key="1">
    <source>
        <dbReference type="EMBL" id="TMS21523.1"/>
    </source>
</evidence>
<accession>A0ACD3RQ24</accession>
<dbReference type="EMBL" id="CM011676">
    <property type="protein sequence ID" value="TMS21523.1"/>
    <property type="molecule type" value="Genomic_DNA"/>
</dbReference>
<keyword evidence="2" id="KW-1185">Reference proteome</keyword>
<evidence type="ECO:0000313" key="2">
    <source>
        <dbReference type="Proteomes" id="UP000793456"/>
    </source>
</evidence>
<name>A0ACD3RQ24_LARCR</name>
<sequence length="1966" mass="224684">MTTERDHRGMSERNKTSNHSDGFINSKGVSSASHHVRLVLPQDQVSNLTSEYEDAVQRARRLSASREKILTGRGNPANLLAQDDVVIYLRWLVCHLHSVQHVHNFLTVKKKKKNQSINPQTVQKRLCFISRRLNLLQVLHYIPACERKEKEPQAKESVDGISGPARNVPLHTAHLEEFLPELQDLIAHFHLSYDARRLRSSADEMELFSVVWREFRTMFRHQEQMKTFPQYGGTEVKESQWGRKSASSALKKEADWMPFIQVKPDRDPWQQKLVTKLKEKKCVDELLKMHSRFLQVKTAFMHRYSFVDSLQLLGLDDSLEEGSSDPMVTRGAYLSLMYLRHLKLRQLQRVSLGLLNYLRSVERTLTFDLAGLQLEDRELSSTAEETGWMNAAGGGRGEAGGLGSMQYSHNTPVDCKVRTADKQKHPFMISESVSDFFTFQVRCSEFMEFAEVENLHDFYSSEGRFVHTQDQRGFYIVYDAALKDLEEQENELLLVGSHFIQRNRIKKTTAGVRSGSDFDRVALLLDLWTCETEFLESKVQLLNCYYEAYQHAAGTEERCALARVITDIMHSRPQLDLNQDYFVQVYRAEIGCLRSHQQLIKNILDNQIEKQRQYLQRIWRDDRKNSVHDFGLPPNYVPKHLVSLGGSSPALMNIFLLEVHPSLCLASAVYHGLVQAHSELCQLHRAVSITDKLTLRQQLLQEALQSWSDLASPGVSYSTQIQKDLFSDFFFEDPILVQKVGLRFISSAEERDVTQGREKQSHAVETFSRLLELVTIRHRLLGSASETAHLAQLYRHVASELGFDDFHLHLRPVQFEVAEQKDKAEPRPVFITATLEDDSCVDRFTPSHLPLSIQELDENQIGRFSFSSEEAVIHLMNKQSVENLQVTLACQVTQKNALMNALKLVCLCRRAESVMSSAEIEAAYHSDKEVSKRGRDTNSLQEKSDSPPSARTPTTTKERLTEAFVSIQLEKVGLRDEMLNSFRKKKQAAGGLIKTPEEAAEMKRRLIMDFLKQFSSQVSQYGVRAQIVAYYYSLNFLLDDIPSIRRSHFTTGLQPKGADLCPDLRTPQRRQLLSADGKTLLNLWFLPHFSQVLHVFKTLDVSECAAALRRTLQIVSALHDIVYYLVSFSRLGNAEDSDAPGSLAADWGGTEGIGAELLEIQHQVERLSDPSCPESVGRLLQLRRQILLLQFDTAVRHLIREVLLSSGDVASYQSVTDNMATALPLLSDSIQADVFGVTLPVPRPLQARGCQLCLSGLSDRRRLQANAAILGVSLLMEDVLNSGREAEPVRLHGDKVDLLRDGNPNEGDELCLEAEAGKTDAPLRDPIRVQLVLKGFLLMMKQLQVFKESWARTHLGVQTFRTAGSYQQFVKLYRAEIFYPSMRALAEQMGKERDYEVLISGSQALLPPPGASEVDVKAWQLHKLLESAECDMIRAVQRRINGEMTLVVSERTRQDTSLPTELWKKAPLKYTLSPEWPQIVETFIQQLMEGAEEADGQLRVSQDRLQQCLTHLGCSLTERERRSFLLYSQFYEQILQQETQLLCQREQDLKNLKDSQTSNSHKEAAAVCRGMMLEISALQAQVAHLEQEKSFLEERLSLKFKERYDPLVRHLVSTCIQLKARLDEHSRQMEQDVSEMVNRTRGEGVDRMIKLKKKYGCTKDNDGLTLRRLKKEEVHELQQENSRLAALLCKLRAVSSWRRLLDQEKLHRQLLQTQQREMNCRAEALRVKMMSEEEVVLLQEELDVVRKVLTRCQAECSSTKKLLSRKTEELQVSRHQSAQEACSRQELDSYRVQSLEQMRADVEDRERQVRALSEQLDRGSRVNQLHRQRSAKEIRQVKGKLQQALSLKQEAFQRVDELQDQVNDMEAAFSRCTSMTGQSRTYYTLSLSRLSTRSPSAGPHRTGQQQQQQLQLGSLTNYATLQDSATQPRHQRAETARSHPDTRIDRPRADAARLRVLTAETTFPDL</sequence>